<protein>
    <submittedName>
        <fullName evidence="2">Uncharacterized protein</fullName>
    </submittedName>
</protein>
<reference evidence="2 3" key="1">
    <citation type="journal article" date="2021" name="Plant Biotechnol. J.">
        <title>Multi-omics assisted identification of the key and species-specific regulatory components of drought-tolerant mechanisms in Gossypium stocksii.</title>
        <authorList>
            <person name="Yu D."/>
            <person name="Ke L."/>
            <person name="Zhang D."/>
            <person name="Wu Y."/>
            <person name="Sun Y."/>
            <person name="Mei J."/>
            <person name="Sun J."/>
            <person name="Sun Y."/>
        </authorList>
    </citation>
    <scope>NUCLEOTIDE SEQUENCE [LARGE SCALE GENOMIC DNA]</scope>
    <source>
        <strain evidence="3">cv. E1</strain>
        <tissue evidence="2">Leaf</tissue>
    </source>
</reference>
<name>A0A9D3V776_9ROSI</name>
<feature type="compositionally biased region" description="Basic residues" evidence="1">
    <location>
        <begin position="28"/>
        <end position="38"/>
    </location>
</feature>
<dbReference type="EMBL" id="JAIQCV010000008">
    <property type="protein sequence ID" value="KAH1073160.1"/>
    <property type="molecule type" value="Genomic_DNA"/>
</dbReference>
<gene>
    <name evidence="2" type="ORF">J1N35_025488</name>
</gene>
<accession>A0A9D3V776</accession>
<dbReference type="AlphaFoldDB" id="A0A9D3V776"/>
<evidence type="ECO:0000256" key="1">
    <source>
        <dbReference type="SAM" id="MobiDB-lite"/>
    </source>
</evidence>
<keyword evidence="3" id="KW-1185">Reference proteome</keyword>
<proteinExistence type="predicted"/>
<comment type="caution">
    <text evidence="2">The sequence shown here is derived from an EMBL/GenBank/DDBJ whole genome shotgun (WGS) entry which is preliminary data.</text>
</comment>
<feature type="region of interest" description="Disordered" evidence="1">
    <location>
        <begin position="14"/>
        <end position="48"/>
    </location>
</feature>
<organism evidence="2 3">
    <name type="scientific">Gossypium stocksii</name>
    <dbReference type="NCBI Taxonomy" id="47602"/>
    <lineage>
        <taxon>Eukaryota</taxon>
        <taxon>Viridiplantae</taxon>
        <taxon>Streptophyta</taxon>
        <taxon>Embryophyta</taxon>
        <taxon>Tracheophyta</taxon>
        <taxon>Spermatophyta</taxon>
        <taxon>Magnoliopsida</taxon>
        <taxon>eudicotyledons</taxon>
        <taxon>Gunneridae</taxon>
        <taxon>Pentapetalae</taxon>
        <taxon>rosids</taxon>
        <taxon>malvids</taxon>
        <taxon>Malvales</taxon>
        <taxon>Malvaceae</taxon>
        <taxon>Malvoideae</taxon>
        <taxon>Gossypium</taxon>
    </lineage>
</organism>
<dbReference type="Proteomes" id="UP000828251">
    <property type="component" value="Unassembled WGS sequence"/>
</dbReference>
<evidence type="ECO:0000313" key="3">
    <source>
        <dbReference type="Proteomes" id="UP000828251"/>
    </source>
</evidence>
<evidence type="ECO:0000313" key="2">
    <source>
        <dbReference type="EMBL" id="KAH1073160.1"/>
    </source>
</evidence>
<sequence length="95" mass="10590">MAVEALIESVQQAMDMTNSRARADSSSRKRLRLKRRSSNTRESSDKRLTYHKLGKQPILLESESPTLLSVAMIAFPTSTLTTPSILSSNYSQTLC</sequence>